<dbReference type="AlphaFoldDB" id="A0A0F7DBL4"/>
<dbReference type="PANTHER" id="PTHR30221:SF20">
    <property type="entry name" value="SMALL-CONDUCTANCE MECHANOSENSITIVE CHANNEL"/>
    <property type="match status" value="1"/>
</dbReference>
<dbReference type="EMBL" id="CP011267">
    <property type="protein sequence ID" value="AKG91296.1"/>
    <property type="molecule type" value="Genomic_DNA"/>
</dbReference>
<dbReference type="InterPro" id="IPR010920">
    <property type="entry name" value="LSM_dom_sf"/>
</dbReference>
<dbReference type="InParanoid" id="A0A0F7DBL4"/>
<dbReference type="InterPro" id="IPR049278">
    <property type="entry name" value="MS_channel_C"/>
</dbReference>
<dbReference type="Pfam" id="PF00924">
    <property type="entry name" value="MS_channel_2nd"/>
    <property type="match status" value="1"/>
</dbReference>
<evidence type="ECO:0000259" key="10">
    <source>
        <dbReference type="Pfam" id="PF21088"/>
    </source>
</evidence>
<dbReference type="InterPro" id="IPR049142">
    <property type="entry name" value="MS_channel_1st"/>
</dbReference>
<dbReference type="InterPro" id="IPR011014">
    <property type="entry name" value="MscS_channel_TM-2"/>
</dbReference>
<feature type="domain" description="Mechanosensitive ion channel MscS" evidence="8">
    <location>
        <begin position="100"/>
        <end position="165"/>
    </location>
</feature>
<evidence type="ECO:0000313" key="11">
    <source>
        <dbReference type="EMBL" id="AKG91296.1"/>
    </source>
</evidence>
<dbReference type="Gene3D" id="3.30.70.100">
    <property type="match status" value="1"/>
</dbReference>
<dbReference type="STRING" id="113653.GAH_01410"/>
<dbReference type="Gene3D" id="2.30.30.60">
    <property type="match status" value="1"/>
</dbReference>
<feature type="domain" description="Mechanosensitive ion channel MscS C-terminal" evidence="9">
    <location>
        <begin position="173"/>
        <end position="254"/>
    </location>
</feature>
<name>A0A0F7DBL4_9EURY</name>
<keyword evidence="5 7" id="KW-1133">Transmembrane helix</keyword>
<dbReference type="InterPro" id="IPR006686">
    <property type="entry name" value="MscS_channel_CS"/>
</dbReference>
<feature type="domain" description="Mechanosensitive ion channel transmembrane helices 2/3" evidence="10">
    <location>
        <begin position="57"/>
        <end position="98"/>
    </location>
</feature>
<dbReference type="GO" id="GO:0005886">
    <property type="term" value="C:plasma membrane"/>
    <property type="evidence" value="ECO:0007669"/>
    <property type="project" value="UniProtKB-SubCell"/>
</dbReference>
<dbReference type="Gene3D" id="1.10.287.1260">
    <property type="match status" value="1"/>
</dbReference>
<sequence>MIDVLGLTVYGDVTLYDFVVAFLVMFFAVLLAKFATSNLRRALSEKLKKDQLELLLKVVNFAILLIAFLSISPLLGINLSGLLVAGGITGIVIGFASQSVVANLISGLFLLWEKPIKLGDQINVDGISGFVEDINIMSTIVRTYDGLYVRIPNEKLFTSKITNYVANVARRFEYVVGIRYSDDAEKAVEIVKRVVEDEPFVLKNPAPVVFVDSLGDSAVNLVIRVWAPVSVWYDVKMSLLSKIKVELERNGIEIPFPQRVVWFANELNLRTEGE</sequence>
<dbReference type="Pfam" id="PF21082">
    <property type="entry name" value="MS_channel_3rd"/>
    <property type="match status" value="1"/>
</dbReference>
<accession>A0A0F7DBL4</accession>
<dbReference type="InterPro" id="IPR045275">
    <property type="entry name" value="MscS_archaea/bacteria_type"/>
</dbReference>
<dbReference type="Pfam" id="PF21088">
    <property type="entry name" value="MS_channel_1st"/>
    <property type="match status" value="1"/>
</dbReference>
<evidence type="ECO:0000313" key="12">
    <source>
        <dbReference type="Proteomes" id="UP000034723"/>
    </source>
</evidence>
<feature type="transmembrane region" description="Helical" evidence="7">
    <location>
        <begin position="82"/>
        <end position="112"/>
    </location>
</feature>
<evidence type="ECO:0000259" key="9">
    <source>
        <dbReference type="Pfam" id="PF21082"/>
    </source>
</evidence>
<gene>
    <name evidence="11" type="ORF">GAH_01410</name>
</gene>
<keyword evidence="12" id="KW-1185">Reference proteome</keyword>
<dbReference type="InterPro" id="IPR006685">
    <property type="entry name" value="MscS_channel_2nd"/>
</dbReference>
<feature type="transmembrane region" description="Helical" evidence="7">
    <location>
        <begin position="54"/>
        <end position="76"/>
    </location>
</feature>
<evidence type="ECO:0000256" key="5">
    <source>
        <dbReference type="ARBA" id="ARBA00022989"/>
    </source>
</evidence>
<evidence type="ECO:0000256" key="2">
    <source>
        <dbReference type="ARBA" id="ARBA00008017"/>
    </source>
</evidence>
<dbReference type="HOGENOM" id="CLU_037945_1_0_2"/>
<evidence type="ECO:0000256" key="1">
    <source>
        <dbReference type="ARBA" id="ARBA00004651"/>
    </source>
</evidence>
<keyword evidence="6 7" id="KW-0472">Membrane</keyword>
<dbReference type="PATRIC" id="fig|113653.22.peg.1392"/>
<dbReference type="SUPFAM" id="SSF82861">
    <property type="entry name" value="Mechanosensitive channel protein MscS (YggB), transmembrane region"/>
    <property type="match status" value="1"/>
</dbReference>
<keyword evidence="3" id="KW-1003">Cell membrane</keyword>
<comment type="similarity">
    <text evidence="2">Belongs to the MscS (TC 1.A.23) family.</text>
</comment>
<dbReference type="GO" id="GO:0008381">
    <property type="term" value="F:mechanosensitive monoatomic ion channel activity"/>
    <property type="evidence" value="ECO:0007669"/>
    <property type="project" value="InterPro"/>
</dbReference>
<dbReference type="FunCoup" id="A0A0F7DBL4">
    <property type="interactions" value="9"/>
</dbReference>
<evidence type="ECO:0000256" key="7">
    <source>
        <dbReference type="SAM" id="Phobius"/>
    </source>
</evidence>
<dbReference type="InterPro" id="IPR011066">
    <property type="entry name" value="MscS_channel_C_sf"/>
</dbReference>
<keyword evidence="4 7" id="KW-0812">Transmembrane</keyword>
<feature type="transmembrane region" description="Helical" evidence="7">
    <location>
        <begin position="15"/>
        <end position="34"/>
    </location>
</feature>
<dbReference type="GeneID" id="24803980"/>
<dbReference type="OrthoDB" id="31543at2157"/>
<proteinExistence type="inferred from homology"/>
<dbReference type="PROSITE" id="PS01246">
    <property type="entry name" value="UPF0003"/>
    <property type="match status" value="1"/>
</dbReference>
<dbReference type="KEGG" id="gah:GAH_01410"/>
<dbReference type="SUPFAM" id="SSF50182">
    <property type="entry name" value="Sm-like ribonucleoproteins"/>
    <property type="match status" value="1"/>
</dbReference>
<dbReference type="InterPro" id="IPR023408">
    <property type="entry name" value="MscS_beta-dom_sf"/>
</dbReference>
<evidence type="ECO:0000256" key="6">
    <source>
        <dbReference type="ARBA" id="ARBA00023136"/>
    </source>
</evidence>
<organism evidence="11 12">
    <name type="scientific">Geoglobus ahangari</name>
    <dbReference type="NCBI Taxonomy" id="113653"/>
    <lineage>
        <taxon>Archaea</taxon>
        <taxon>Methanobacteriati</taxon>
        <taxon>Methanobacteriota</taxon>
        <taxon>Archaeoglobi</taxon>
        <taxon>Archaeoglobales</taxon>
        <taxon>Archaeoglobaceae</taxon>
        <taxon>Geoglobus</taxon>
    </lineage>
</organism>
<dbReference type="SUPFAM" id="SSF82689">
    <property type="entry name" value="Mechanosensitive channel protein MscS (YggB), C-terminal domain"/>
    <property type="match status" value="1"/>
</dbReference>
<reference evidence="11 12" key="1">
    <citation type="submission" date="2015-04" db="EMBL/GenBank/DDBJ databases">
        <title>The complete genome sequence of the hyperthermophilic, obligate iron-reducing archaeon Geoglobus ahangari strain 234T.</title>
        <authorList>
            <person name="Manzella M.P."/>
            <person name="Holmes D.E."/>
            <person name="Rocheleau J.M."/>
            <person name="Chung A."/>
            <person name="Reguera G."/>
            <person name="Kashefi K."/>
        </authorList>
    </citation>
    <scope>NUCLEOTIDE SEQUENCE [LARGE SCALE GENOMIC DNA]</scope>
    <source>
        <strain evidence="11 12">234</strain>
    </source>
</reference>
<comment type="subcellular location">
    <subcellularLocation>
        <location evidence="1">Cell membrane</location>
        <topology evidence="1">Multi-pass membrane protein</topology>
    </subcellularLocation>
</comment>
<protein>
    <submittedName>
        <fullName evidence="11">Mechanosensitive ion channel</fullName>
    </submittedName>
</protein>
<dbReference type="PANTHER" id="PTHR30221">
    <property type="entry name" value="SMALL-CONDUCTANCE MECHANOSENSITIVE CHANNEL"/>
    <property type="match status" value="1"/>
</dbReference>
<evidence type="ECO:0000256" key="3">
    <source>
        <dbReference type="ARBA" id="ARBA00022475"/>
    </source>
</evidence>
<evidence type="ECO:0000259" key="8">
    <source>
        <dbReference type="Pfam" id="PF00924"/>
    </source>
</evidence>
<dbReference type="Proteomes" id="UP000034723">
    <property type="component" value="Chromosome"/>
</dbReference>
<evidence type="ECO:0000256" key="4">
    <source>
        <dbReference type="ARBA" id="ARBA00022692"/>
    </source>
</evidence>
<dbReference type="RefSeq" id="WP_048095606.1">
    <property type="nucleotide sequence ID" value="NZ_CP011267.1"/>
</dbReference>